<accession>G7WAA3</accession>
<feature type="domain" description="RsgI N-terminal anti-sigma" evidence="8">
    <location>
        <begin position="4"/>
        <end position="52"/>
    </location>
</feature>
<keyword evidence="4 7" id="KW-1133">Transmembrane helix</keyword>
<protein>
    <recommendedName>
        <fullName evidence="8">RsgI N-terminal anti-sigma domain-containing protein</fullName>
    </recommendedName>
</protein>
<dbReference type="eggNOG" id="COG5183">
    <property type="taxonomic scope" value="Bacteria"/>
</dbReference>
<evidence type="ECO:0000259" key="8">
    <source>
        <dbReference type="PROSITE" id="PS51849"/>
    </source>
</evidence>
<evidence type="ECO:0000256" key="7">
    <source>
        <dbReference type="SAM" id="Phobius"/>
    </source>
</evidence>
<evidence type="ECO:0000313" key="9">
    <source>
        <dbReference type="EMBL" id="AET66241.1"/>
    </source>
</evidence>
<dbReference type="OrthoDB" id="1793324at2"/>
<evidence type="ECO:0000256" key="1">
    <source>
        <dbReference type="ARBA" id="ARBA00004162"/>
    </source>
</evidence>
<dbReference type="HOGENOM" id="CLU_060274_0_0_9"/>
<keyword evidence="2" id="KW-1003">Cell membrane</keyword>
<sequence>MKKARGIVMKTSEKTTIIYSDSGDYLKIKTPKATPSIGQVIEVDLPVQNSLSTKLLKISSVAAILVLALSLSILNIISGTDTAAAAIVMDMDTSTNSSTNSSLELLIDREANLLDVNQDSRNIPSSSLDLKGMDIYAAINQIIDKAYNQGLFNQGNSLILTSIIPIDNQRADVIDQAKLKDSIKQHMVEKKITASIMVLTTDENTKKAAQSLGMSVNHYQIYQRILEQGTNKNANPSYSKDTYHMLTEADTSLVTLFPHDSMTITPEEDMNEETSNSMGNSMITNKNMESMNSNQANPSQKDSTANQTNGSVPSQSSMPDSQHAMEAPSNSMSMPAKKDTAQPSELGEHRMMN</sequence>
<dbReference type="Pfam" id="PF12791">
    <property type="entry name" value="RsgI_N"/>
    <property type="match status" value="1"/>
</dbReference>
<dbReference type="RefSeq" id="WP_014183066.1">
    <property type="nucleotide sequence ID" value="NC_016584.1"/>
</dbReference>
<dbReference type="InterPro" id="IPR024449">
    <property type="entry name" value="Anti-sigma_RsgI_N"/>
</dbReference>
<keyword evidence="5 7" id="KW-0472">Membrane</keyword>
<feature type="compositionally biased region" description="Basic and acidic residues" evidence="6">
    <location>
        <begin position="336"/>
        <end position="353"/>
    </location>
</feature>
<proteinExistence type="predicted"/>
<gene>
    <name evidence="9" type="ordered locus">Desor_0540</name>
</gene>
<keyword evidence="3 7" id="KW-0812">Transmembrane</keyword>
<evidence type="ECO:0000256" key="3">
    <source>
        <dbReference type="ARBA" id="ARBA00022692"/>
    </source>
</evidence>
<comment type="subcellular location">
    <subcellularLocation>
        <location evidence="1">Cell membrane</location>
        <topology evidence="1">Single-pass membrane protein</topology>
    </subcellularLocation>
</comment>
<organism evidence="9 10">
    <name type="scientific">Desulfosporosinus orientis (strain ATCC 19365 / DSM 765 / NCIMB 8382 / VKM B-1628 / Singapore I)</name>
    <name type="common">Desulfotomaculum orientis</name>
    <dbReference type="NCBI Taxonomy" id="768706"/>
    <lineage>
        <taxon>Bacteria</taxon>
        <taxon>Bacillati</taxon>
        <taxon>Bacillota</taxon>
        <taxon>Clostridia</taxon>
        <taxon>Eubacteriales</taxon>
        <taxon>Desulfitobacteriaceae</taxon>
        <taxon>Desulfosporosinus</taxon>
    </lineage>
</organism>
<feature type="region of interest" description="Disordered" evidence="6">
    <location>
        <begin position="262"/>
        <end position="353"/>
    </location>
</feature>
<evidence type="ECO:0000256" key="6">
    <source>
        <dbReference type="SAM" id="MobiDB-lite"/>
    </source>
</evidence>
<dbReference type="PROSITE" id="PS51849">
    <property type="entry name" value="RSGI_N"/>
    <property type="match status" value="1"/>
</dbReference>
<dbReference type="InterPro" id="IPR055431">
    <property type="entry name" value="RsgI_M"/>
</dbReference>
<feature type="transmembrane region" description="Helical" evidence="7">
    <location>
        <begin position="55"/>
        <end position="77"/>
    </location>
</feature>
<dbReference type="Pfam" id="PF23750">
    <property type="entry name" value="RsgI_M"/>
    <property type="match status" value="1"/>
</dbReference>
<feature type="compositionally biased region" description="Polar residues" evidence="6">
    <location>
        <begin position="273"/>
        <end position="320"/>
    </location>
</feature>
<evidence type="ECO:0000256" key="2">
    <source>
        <dbReference type="ARBA" id="ARBA00022475"/>
    </source>
</evidence>
<evidence type="ECO:0000313" key="10">
    <source>
        <dbReference type="Proteomes" id="UP000006346"/>
    </source>
</evidence>
<dbReference type="Proteomes" id="UP000006346">
    <property type="component" value="Chromosome"/>
</dbReference>
<dbReference type="AlphaFoldDB" id="G7WAA3"/>
<evidence type="ECO:0000256" key="4">
    <source>
        <dbReference type="ARBA" id="ARBA00022989"/>
    </source>
</evidence>
<dbReference type="STRING" id="768706.Desor_0540"/>
<name>G7WAA3_DESOD</name>
<dbReference type="GO" id="GO:0005886">
    <property type="term" value="C:plasma membrane"/>
    <property type="evidence" value="ECO:0007669"/>
    <property type="project" value="UniProtKB-SubCell"/>
</dbReference>
<keyword evidence="10" id="KW-1185">Reference proteome</keyword>
<dbReference type="PATRIC" id="fig|768706.3.peg.510"/>
<reference evidence="10" key="1">
    <citation type="submission" date="2011-11" db="EMBL/GenBank/DDBJ databases">
        <title>Complete sequence of Desulfosporosinus orientis DSM 765.</title>
        <authorList>
            <person name="Lucas S."/>
            <person name="Han J."/>
            <person name="Lapidus A."/>
            <person name="Cheng J.-F."/>
            <person name="Goodwin L."/>
            <person name="Pitluck S."/>
            <person name="Peters L."/>
            <person name="Ovchinnikova G."/>
            <person name="Teshima H."/>
            <person name="Detter J.C."/>
            <person name="Han C."/>
            <person name="Tapia R."/>
            <person name="Land M."/>
            <person name="Hauser L."/>
            <person name="Kyrpides N."/>
            <person name="Ivanova N."/>
            <person name="Pagani I."/>
            <person name="Pester M."/>
            <person name="Spring S."/>
            <person name="Ollivier B."/>
            <person name="Rattei T."/>
            <person name="Klenk H.-P."/>
            <person name="Wagner M."/>
            <person name="Loy A."/>
            <person name="Woyke T."/>
        </authorList>
    </citation>
    <scope>NUCLEOTIDE SEQUENCE [LARGE SCALE GENOMIC DNA]</scope>
    <source>
        <strain evidence="10">ATCC 19365 / DSM 765 / NCIMB 8382 / VKM B-1628</strain>
    </source>
</reference>
<dbReference type="KEGG" id="dor:Desor_0540"/>
<reference evidence="9 10" key="2">
    <citation type="journal article" date="2012" name="J. Bacteriol.">
        <title>Complete genome sequences of Desulfosporosinus orientis DSM765T, Desulfosporosinus youngiae DSM17734T, Desulfosporosinus meridiei DSM13257T, and Desulfosporosinus acidiphilus DSM22704T.</title>
        <authorList>
            <person name="Pester M."/>
            <person name="Brambilla E."/>
            <person name="Alazard D."/>
            <person name="Rattei T."/>
            <person name="Weinmaier T."/>
            <person name="Han J."/>
            <person name="Lucas S."/>
            <person name="Lapidus A."/>
            <person name="Cheng J.F."/>
            <person name="Goodwin L."/>
            <person name="Pitluck S."/>
            <person name="Peters L."/>
            <person name="Ovchinnikova G."/>
            <person name="Teshima H."/>
            <person name="Detter J.C."/>
            <person name="Han C.S."/>
            <person name="Tapia R."/>
            <person name="Land M.L."/>
            <person name="Hauser L."/>
            <person name="Kyrpides N.C."/>
            <person name="Ivanova N.N."/>
            <person name="Pagani I."/>
            <person name="Huntmann M."/>
            <person name="Wei C.L."/>
            <person name="Davenport K.W."/>
            <person name="Daligault H."/>
            <person name="Chain P.S."/>
            <person name="Chen A."/>
            <person name="Mavromatis K."/>
            <person name="Markowitz V."/>
            <person name="Szeto E."/>
            <person name="Mikhailova N."/>
            <person name="Pati A."/>
            <person name="Wagner M."/>
            <person name="Woyke T."/>
            <person name="Ollivier B."/>
            <person name="Klenk H.P."/>
            <person name="Spring S."/>
            <person name="Loy A."/>
        </authorList>
    </citation>
    <scope>NUCLEOTIDE SEQUENCE [LARGE SCALE GENOMIC DNA]</scope>
    <source>
        <strain evidence="10">ATCC 19365 / DSM 765 / NCIMB 8382 / VKM B-1628</strain>
    </source>
</reference>
<evidence type="ECO:0000256" key="5">
    <source>
        <dbReference type="ARBA" id="ARBA00023136"/>
    </source>
</evidence>
<dbReference type="EMBL" id="CP003108">
    <property type="protein sequence ID" value="AET66241.1"/>
    <property type="molecule type" value="Genomic_DNA"/>
</dbReference>